<feature type="compositionally biased region" description="Polar residues" evidence="1">
    <location>
        <begin position="133"/>
        <end position="145"/>
    </location>
</feature>
<dbReference type="AlphaFoldDB" id="A0AAE3L4R7"/>
<evidence type="ECO:0000313" key="3">
    <source>
        <dbReference type="Proteomes" id="UP001204445"/>
    </source>
</evidence>
<accession>A0AAE3L4R7</accession>
<dbReference type="Proteomes" id="UP001204445">
    <property type="component" value="Unassembled WGS sequence"/>
</dbReference>
<dbReference type="EMBL" id="JANUCT010000020">
    <property type="protein sequence ID" value="MCS3904328.1"/>
    <property type="molecule type" value="Genomic_DNA"/>
</dbReference>
<evidence type="ECO:0000313" key="2">
    <source>
        <dbReference type="EMBL" id="MCS3904328.1"/>
    </source>
</evidence>
<gene>
    <name evidence="2" type="ORF">J2T55_002364</name>
</gene>
<feature type="compositionally biased region" description="Polar residues" evidence="1">
    <location>
        <begin position="72"/>
        <end position="94"/>
    </location>
</feature>
<protein>
    <submittedName>
        <fullName evidence="2">Uncharacterized protein (UPF0333 family)</fullName>
    </submittedName>
</protein>
<reference evidence="2" key="1">
    <citation type="submission" date="2022-08" db="EMBL/GenBank/DDBJ databases">
        <title>Genomic Encyclopedia of Type Strains, Phase III (KMG-III): the genomes of soil and plant-associated and newly described type strains.</title>
        <authorList>
            <person name="Whitman W."/>
        </authorList>
    </citation>
    <scope>NUCLEOTIDE SEQUENCE</scope>
    <source>
        <strain evidence="2">HMT 1</strain>
    </source>
</reference>
<feature type="region of interest" description="Disordered" evidence="1">
    <location>
        <begin position="124"/>
        <end position="148"/>
    </location>
</feature>
<dbReference type="RefSeq" id="WP_259057062.1">
    <property type="nucleotide sequence ID" value="NZ_JANUCT010000020.1"/>
</dbReference>
<evidence type="ECO:0000256" key="1">
    <source>
        <dbReference type="SAM" id="MobiDB-lite"/>
    </source>
</evidence>
<sequence>MKCIDADGYVTYTRICSQNNTVSEIQMDVTGNVIQSTDDDNRITTYNAGTVDVEATRTKPTANMRNGGAKITNKNHSSTITAKASNGDNNTISINTTADAQDTISTNNTDSVSDHTNNNDSIIENAKQEKNPDSNSLDNNTATRITDSDGPVITNAKIELEKQDARVVITGSQFGSREGQAAPILFDFTEVAYENGVENAHHKSFEDGQAILRIDEDPKALWYKSSNHPPPLFTLSRPQRHENSKAHYYLEGENSFLGWPSAYGGLDPPVNNKKLYIAWWLKIKYDPRYYWSVSREDSSGTFKTHELVEINGIRGIYIGQSNKGISKNMEQFIFSGQINANKMKGHIISGLKSGATTRFPTTFAGATGAGYLSPGANKYIRVWNKSDGHDLRLSWTQRQVWQKSISDSSYHADINVGGWSLMQLWLDFDKGNVTARVNVNGAEFTSDINIDTVNSILSPTIALLGFNGKIQVFQITEVDDIYFDNRFSHIAISEKPEYSSLNSYEHQLITSWKNNQIEFKLNLGSINPDQEYYLYVITEEGKVNKNGFKL</sequence>
<comment type="caution">
    <text evidence="2">The sequence shown here is derived from an EMBL/GenBank/DDBJ whole genome shotgun (WGS) entry which is preliminary data.</text>
</comment>
<proteinExistence type="predicted"/>
<keyword evidence="3" id="KW-1185">Reference proteome</keyword>
<organism evidence="2 3">
    <name type="scientific">Methylohalomonas lacus</name>
    <dbReference type="NCBI Taxonomy" id="398773"/>
    <lineage>
        <taxon>Bacteria</taxon>
        <taxon>Pseudomonadati</taxon>
        <taxon>Pseudomonadota</taxon>
        <taxon>Gammaproteobacteria</taxon>
        <taxon>Methylohalomonadales</taxon>
        <taxon>Methylohalomonadaceae</taxon>
        <taxon>Methylohalomonas</taxon>
    </lineage>
</organism>
<feature type="region of interest" description="Disordered" evidence="1">
    <location>
        <begin position="61"/>
        <end position="94"/>
    </location>
</feature>
<name>A0AAE3L4R7_9GAMM</name>